<gene>
    <name evidence="4" type="ORF">QBC34DRAFT_411954</name>
</gene>
<reference evidence="4" key="2">
    <citation type="submission" date="2023-05" db="EMBL/GenBank/DDBJ databases">
        <authorList>
            <consortium name="Lawrence Berkeley National Laboratory"/>
            <person name="Steindorff A."/>
            <person name="Hensen N."/>
            <person name="Bonometti L."/>
            <person name="Westerberg I."/>
            <person name="Brannstrom I.O."/>
            <person name="Guillou S."/>
            <person name="Cros-Aarteil S."/>
            <person name="Calhoun S."/>
            <person name="Haridas S."/>
            <person name="Kuo A."/>
            <person name="Mondo S."/>
            <person name="Pangilinan J."/>
            <person name="Riley R."/>
            <person name="Labutti K."/>
            <person name="Andreopoulos B."/>
            <person name="Lipzen A."/>
            <person name="Chen C."/>
            <person name="Yanf M."/>
            <person name="Daum C."/>
            <person name="Ng V."/>
            <person name="Clum A."/>
            <person name="Ohm R."/>
            <person name="Martin F."/>
            <person name="Silar P."/>
            <person name="Natvig D."/>
            <person name="Lalanne C."/>
            <person name="Gautier V."/>
            <person name="Ament-Velasquez S.L."/>
            <person name="Kruys A."/>
            <person name="Hutchinson M.I."/>
            <person name="Powell A.J."/>
            <person name="Barry K."/>
            <person name="Miller A.N."/>
            <person name="Grigoriev I.V."/>
            <person name="Debuchy R."/>
            <person name="Gladieux P."/>
            <person name="Thoren M.H."/>
            <person name="Johannesson H."/>
        </authorList>
    </citation>
    <scope>NUCLEOTIDE SEQUENCE</scope>
    <source>
        <strain evidence="4">PSN243</strain>
    </source>
</reference>
<dbReference type="Proteomes" id="UP001321760">
    <property type="component" value="Unassembled WGS sequence"/>
</dbReference>
<dbReference type="Pfam" id="PF26640">
    <property type="entry name" value="DUF8212"/>
    <property type="match status" value="1"/>
</dbReference>
<accession>A0AAV9GDT8</accession>
<evidence type="ECO:0000313" key="4">
    <source>
        <dbReference type="EMBL" id="KAK4446100.1"/>
    </source>
</evidence>
<name>A0AAV9GDT8_9PEZI</name>
<dbReference type="InterPro" id="IPR010730">
    <property type="entry name" value="HET"/>
</dbReference>
<dbReference type="Pfam" id="PF06985">
    <property type="entry name" value="HET"/>
    <property type="match status" value="1"/>
</dbReference>
<feature type="compositionally biased region" description="Basic and acidic residues" evidence="1">
    <location>
        <begin position="430"/>
        <end position="442"/>
    </location>
</feature>
<evidence type="ECO:0008006" key="6">
    <source>
        <dbReference type="Google" id="ProtNLM"/>
    </source>
</evidence>
<comment type="caution">
    <text evidence="4">The sequence shown here is derived from an EMBL/GenBank/DDBJ whole genome shotgun (WGS) entry which is preliminary data.</text>
</comment>
<evidence type="ECO:0000313" key="5">
    <source>
        <dbReference type="Proteomes" id="UP001321760"/>
    </source>
</evidence>
<organism evidence="4 5">
    <name type="scientific">Podospora aff. communis PSN243</name>
    <dbReference type="NCBI Taxonomy" id="3040156"/>
    <lineage>
        <taxon>Eukaryota</taxon>
        <taxon>Fungi</taxon>
        <taxon>Dikarya</taxon>
        <taxon>Ascomycota</taxon>
        <taxon>Pezizomycotina</taxon>
        <taxon>Sordariomycetes</taxon>
        <taxon>Sordariomycetidae</taxon>
        <taxon>Sordariales</taxon>
        <taxon>Podosporaceae</taxon>
        <taxon>Podospora</taxon>
    </lineage>
</organism>
<feature type="region of interest" description="Disordered" evidence="1">
    <location>
        <begin position="430"/>
        <end position="454"/>
    </location>
</feature>
<evidence type="ECO:0000256" key="1">
    <source>
        <dbReference type="SAM" id="MobiDB-lite"/>
    </source>
</evidence>
<dbReference type="PANTHER" id="PTHR10622:SF10">
    <property type="entry name" value="HET DOMAIN-CONTAINING PROTEIN"/>
    <property type="match status" value="1"/>
</dbReference>
<proteinExistence type="predicted"/>
<dbReference type="EMBL" id="MU865959">
    <property type="protein sequence ID" value="KAK4446100.1"/>
    <property type="molecule type" value="Genomic_DNA"/>
</dbReference>
<evidence type="ECO:0000259" key="3">
    <source>
        <dbReference type="Pfam" id="PF26640"/>
    </source>
</evidence>
<keyword evidence="5" id="KW-1185">Reference proteome</keyword>
<sequence length="454" mass="51667">MWLLDTSSLELREFFDRDVPPYAILSHTWSFPNEVSFVEMQNRHSDDVGLDKSGFAKITQFCRISKEHGYDYCWIDTCCIDKRNSADLSEAINAMYRYYYEAGECLIFLDDVDPSDDWVSVNEQELFVRLHHSRWFTRGWTLQELIAPKTRLFYARDWSPITANNGTLYKTIAKITGVKADVLRERDKASHCCAAERLSWASRRRTTRSEDMAYSLVGLFNISLPILYGQGGKAAFRRFQEEILRTSFDQSIFVWKASGRACPESSGLLADSPADFADTPRLGLWAPKSLAPFSMTNVGLSIRLNVIKASAEELEWIPQEESDKTDGDVVYIGLVTCDVFDGREGVWTLLALYLKRVRNATFLINGQTCQAYRRVKCDTWTAVPPGALLGRSGPSHFTNVLVLEDEHYGMVQRANSEHDERWIMRREGGMDDKRWSGGEGEARLSASLAKRSTA</sequence>
<dbReference type="AlphaFoldDB" id="A0AAV9GDT8"/>
<feature type="domain" description="Heterokaryon incompatibility" evidence="2">
    <location>
        <begin position="22"/>
        <end position="114"/>
    </location>
</feature>
<dbReference type="InterPro" id="IPR058525">
    <property type="entry name" value="DUF8212"/>
</dbReference>
<reference evidence="4" key="1">
    <citation type="journal article" date="2023" name="Mol. Phylogenet. Evol.">
        <title>Genome-scale phylogeny and comparative genomics of the fungal order Sordariales.</title>
        <authorList>
            <person name="Hensen N."/>
            <person name="Bonometti L."/>
            <person name="Westerberg I."/>
            <person name="Brannstrom I.O."/>
            <person name="Guillou S."/>
            <person name="Cros-Aarteil S."/>
            <person name="Calhoun S."/>
            <person name="Haridas S."/>
            <person name="Kuo A."/>
            <person name="Mondo S."/>
            <person name="Pangilinan J."/>
            <person name="Riley R."/>
            <person name="LaButti K."/>
            <person name="Andreopoulos B."/>
            <person name="Lipzen A."/>
            <person name="Chen C."/>
            <person name="Yan M."/>
            <person name="Daum C."/>
            <person name="Ng V."/>
            <person name="Clum A."/>
            <person name="Steindorff A."/>
            <person name="Ohm R.A."/>
            <person name="Martin F."/>
            <person name="Silar P."/>
            <person name="Natvig D.O."/>
            <person name="Lalanne C."/>
            <person name="Gautier V."/>
            <person name="Ament-Velasquez S.L."/>
            <person name="Kruys A."/>
            <person name="Hutchinson M.I."/>
            <person name="Powell A.J."/>
            <person name="Barry K."/>
            <person name="Miller A.N."/>
            <person name="Grigoriev I.V."/>
            <person name="Debuchy R."/>
            <person name="Gladieux P."/>
            <person name="Hiltunen Thoren M."/>
            <person name="Johannesson H."/>
        </authorList>
    </citation>
    <scope>NUCLEOTIDE SEQUENCE</scope>
    <source>
        <strain evidence="4">PSN243</strain>
    </source>
</reference>
<feature type="domain" description="DUF8212" evidence="3">
    <location>
        <begin position="235"/>
        <end position="265"/>
    </location>
</feature>
<evidence type="ECO:0000259" key="2">
    <source>
        <dbReference type="Pfam" id="PF06985"/>
    </source>
</evidence>
<dbReference type="PANTHER" id="PTHR10622">
    <property type="entry name" value="HET DOMAIN-CONTAINING PROTEIN"/>
    <property type="match status" value="1"/>
</dbReference>
<protein>
    <recommendedName>
        <fullName evidence="6">Heterokaryon incompatibility domain-containing protein</fullName>
    </recommendedName>
</protein>